<evidence type="ECO:0000259" key="5">
    <source>
        <dbReference type="Pfam" id="PF12656"/>
    </source>
</evidence>
<proteinExistence type="inferred from homology"/>
<dbReference type="Pfam" id="PF12656">
    <property type="entry name" value="G-patch_2"/>
    <property type="match status" value="1"/>
</dbReference>
<feature type="compositionally biased region" description="Low complexity" evidence="4">
    <location>
        <begin position="132"/>
        <end position="150"/>
    </location>
</feature>
<dbReference type="Proteomes" id="UP000243876">
    <property type="component" value="Unassembled WGS sequence"/>
</dbReference>
<keyword evidence="7" id="KW-1185">Reference proteome</keyword>
<keyword evidence="3" id="KW-0539">Nucleus</keyword>
<evidence type="ECO:0000313" key="6">
    <source>
        <dbReference type="EMBL" id="CEQ40839.1"/>
    </source>
</evidence>
<accession>A0A0D6ELI9</accession>
<dbReference type="EMBL" id="CENE01000009">
    <property type="protein sequence ID" value="CEQ40839.1"/>
    <property type="molecule type" value="Genomic_DNA"/>
</dbReference>
<feature type="region of interest" description="Disordered" evidence="4">
    <location>
        <begin position="1"/>
        <end position="174"/>
    </location>
</feature>
<reference evidence="7" key="1">
    <citation type="submission" date="2015-02" db="EMBL/GenBank/DDBJ databases">
        <authorList>
            <person name="Gon?alves P."/>
        </authorList>
    </citation>
    <scope>NUCLEOTIDE SEQUENCE [LARGE SCALE GENOMIC DNA]</scope>
</reference>
<dbReference type="GO" id="GO:0005681">
    <property type="term" value="C:spliceosomal complex"/>
    <property type="evidence" value="ECO:0007669"/>
    <property type="project" value="TreeGrafter"/>
</dbReference>
<dbReference type="AlphaFoldDB" id="A0A0D6ELI9"/>
<feature type="compositionally biased region" description="Acidic residues" evidence="4">
    <location>
        <begin position="44"/>
        <end position="54"/>
    </location>
</feature>
<dbReference type="GO" id="GO:0000398">
    <property type="term" value="P:mRNA splicing, via spliceosome"/>
    <property type="evidence" value="ECO:0007669"/>
    <property type="project" value="InterPro"/>
</dbReference>
<comment type="subcellular location">
    <subcellularLocation>
        <location evidence="1">Nucleus</location>
    </subcellularLocation>
</comment>
<comment type="similarity">
    <text evidence="2">Belongs to the SPP2 family.</text>
</comment>
<gene>
    <name evidence="6" type="primary">SPOSA6832_02495</name>
</gene>
<dbReference type="OrthoDB" id="5577072at2759"/>
<organism evidence="6 7">
    <name type="scientific">Sporidiobolus salmonicolor</name>
    <name type="common">Yeast-like fungus</name>
    <name type="synonym">Sporobolomyces salmonicolor</name>
    <dbReference type="NCBI Taxonomy" id="5005"/>
    <lineage>
        <taxon>Eukaryota</taxon>
        <taxon>Fungi</taxon>
        <taxon>Dikarya</taxon>
        <taxon>Basidiomycota</taxon>
        <taxon>Pucciniomycotina</taxon>
        <taxon>Microbotryomycetes</taxon>
        <taxon>Sporidiobolales</taxon>
        <taxon>Sporidiobolaceae</taxon>
        <taxon>Sporobolomyces</taxon>
    </lineage>
</organism>
<evidence type="ECO:0000313" key="7">
    <source>
        <dbReference type="Proteomes" id="UP000243876"/>
    </source>
</evidence>
<dbReference type="InterPro" id="IPR045166">
    <property type="entry name" value="Spp2-like"/>
</dbReference>
<sequence>MSGISFKITAPPRASSSSSSAAPSRPSSSASRARPSPATRQDNDPSDSDEDDDGAFGRAARRDSKRRRLADEEVVEFGREGATSKHAKPAPAGPLVIPALPNKDWRKAAEELRAGRPARGGAKKREIYLPETSGGMRMSSTTTSTSGTSTPVTNGADRINAEEAVGGLDMPRRLKRGETEDAIEQVRQEVEVVEVATPPAPAPVPAQERPIETEEQRALRELLSGGEGATEQGPSIEVIYSGKDERNAPIEEADAFKRDVESRPDMASLEDYARVPVGEFGLAMLRGMGWAPGQAASRSGRGAIEAHVPSSRPALLGIGAKPMAEAMGDGGKGKDGKGAKGKGGERKSRREEMRFVPLVKQAREGGGGSGRSVRLALGLFFDPNSPCARRVDLDRPCSPDPSHRRLVSLLPPRLALTTASRSLRRVVPPRLSVPASLVFAPRPRPRP</sequence>
<protein>
    <submittedName>
        <fullName evidence="6">SPOSA6832_02495-mRNA-1:cds</fullName>
    </submittedName>
</protein>
<evidence type="ECO:0000256" key="3">
    <source>
        <dbReference type="ARBA" id="ARBA00023242"/>
    </source>
</evidence>
<feature type="compositionally biased region" description="Basic and acidic residues" evidence="4">
    <location>
        <begin position="331"/>
        <end position="354"/>
    </location>
</feature>
<dbReference type="PANTHER" id="PTHR15818">
    <property type="entry name" value="G PATCH AND KOW-CONTAINING"/>
    <property type="match status" value="1"/>
</dbReference>
<evidence type="ECO:0000256" key="2">
    <source>
        <dbReference type="ARBA" id="ARBA00008576"/>
    </source>
</evidence>
<name>A0A0D6ELI9_SPOSA</name>
<feature type="domain" description="Spp2/MOS2 G-patch" evidence="5">
    <location>
        <begin position="264"/>
        <end position="323"/>
    </location>
</feature>
<dbReference type="InterPro" id="IPR026822">
    <property type="entry name" value="Spp2/MOS2_G-patch"/>
</dbReference>
<evidence type="ECO:0000256" key="4">
    <source>
        <dbReference type="SAM" id="MobiDB-lite"/>
    </source>
</evidence>
<feature type="compositionally biased region" description="Low complexity" evidence="4">
    <location>
        <begin position="10"/>
        <end position="38"/>
    </location>
</feature>
<feature type="region of interest" description="Disordered" evidence="4">
    <location>
        <begin position="323"/>
        <end position="354"/>
    </location>
</feature>
<feature type="region of interest" description="Disordered" evidence="4">
    <location>
        <begin position="224"/>
        <end position="246"/>
    </location>
</feature>
<dbReference type="PANTHER" id="PTHR15818:SF2">
    <property type="entry name" value="G-PATCH DOMAIN AND KOW MOTIFS-CONTAINING PROTEIN"/>
    <property type="match status" value="1"/>
</dbReference>
<feature type="compositionally biased region" description="Basic and acidic residues" evidence="4">
    <location>
        <begin position="103"/>
        <end position="114"/>
    </location>
</feature>
<evidence type="ECO:0000256" key="1">
    <source>
        <dbReference type="ARBA" id="ARBA00004123"/>
    </source>
</evidence>